<dbReference type="Proteomes" id="UP000095412">
    <property type="component" value="Unassembled WGS sequence"/>
</dbReference>
<dbReference type="InterPro" id="IPR044528">
    <property type="entry name" value="POD-like_MBL-fold"/>
</dbReference>
<reference evidence="4 5" key="1">
    <citation type="submission" date="2016-09" db="EMBL/GenBank/DDBJ databases">
        <authorList>
            <consortium name="Pathogen Informatics"/>
            <person name="Sun Q."/>
            <person name="Inoue M."/>
        </authorList>
    </citation>
    <scope>NUCLEOTIDE SEQUENCE [LARGE SCALE GENOMIC DNA]</scope>
    <source>
        <strain evidence="4 5">82C</strain>
    </source>
</reference>
<evidence type="ECO:0000313" key="4">
    <source>
        <dbReference type="EMBL" id="SCT46963.1"/>
    </source>
</evidence>
<evidence type="ECO:0000313" key="6">
    <source>
        <dbReference type="Proteomes" id="UP000095768"/>
    </source>
</evidence>
<dbReference type="InterPro" id="IPR001763">
    <property type="entry name" value="Rhodanese-like_dom"/>
</dbReference>
<dbReference type="SUPFAM" id="SSF52821">
    <property type="entry name" value="Rhodanese/Cell cycle control phosphatase"/>
    <property type="match status" value="2"/>
</dbReference>
<dbReference type="EC" id="3.-.-.-" evidence="3"/>
<dbReference type="FunFam" id="3.60.15.10:FF:000030">
    <property type="entry name" value="Metallo-beta-lactamase family protein"/>
    <property type="match status" value="1"/>
</dbReference>
<dbReference type="GO" id="GO:0046872">
    <property type="term" value="F:metal ion binding"/>
    <property type="evidence" value="ECO:0007669"/>
    <property type="project" value="UniProtKB-KW"/>
</dbReference>
<proteinExistence type="predicted"/>
<dbReference type="CDD" id="cd07724">
    <property type="entry name" value="POD-like_MBL-fold"/>
    <property type="match status" value="1"/>
</dbReference>
<dbReference type="PANTHER" id="PTHR43084">
    <property type="entry name" value="PERSULFIDE DIOXYGENASE ETHE1"/>
    <property type="match status" value="1"/>
</dbReference>
<dbReference type="SUPFAM" id="SSF56281">
    <property type="entry name" value="Metallo-hydrolase/oxidoreductase"/>
    <property type="match status" value="1"/>
</dbReference>
<dbReference type="Pfam" id="PF00753">
    <property type="entry name" value="Lactamase_B"/>
    <property type="match status" value="1"/>
</dbReference>
<dbReference type="SMART" id="SM00450">
    <property type="entry name" value="RHOD"/>
    <property type="match status" value="1"/>
</dbReference>
<dbReference type="InterPro" id="IPR036873">
    <property type="entry name" value="Rhodanese-like_dom_sf"/>
</dbReference>
<protein>
    <submittedName>
        <fullName evidence="3">Metal-dependent hydrolase with rhodanese-homology domain (RHOD)</fullName>
        <ecNumber evidence="3">3.-.-.-</ecNumber>
    </submittedName>
</protein>
<dbReference type="GO" id="GO:0050313">
    <property type="term" value="F:sulfur dioxygenase activity"/>
    <property type="evidence" value="ECO:0007669"/>
    <property type="project" value="InterPro"/>
</dbReference>
<name>A0A1D4RI86_9STAP</name>
<dbReference type="InterPro" id="IPR051682">
    <property type="entry name" value="Mito_Persulfide_Diox"/>
</dbReference>
<feature type="domain" description="Rhodanese" evidence="2">
    <location>
        <begin position="360"/>
        <end position="442"/>
    </location>
</feature>
<dbReference type="PANTHER" id="PTHR43084:SF1">
    <property type="entry name" value="PERSULFIDE DIOXYGENASE ETHE1, MITOCHONDRIAL"/>
    <property type="match status" value="1"/>
</dbReference>
<dbReference type="Proteomes" id="UP000095768">
    <property type="component" value="Unassembled WGS sequence"/>
</dbReference>
<evidence type="ECO:0000256" key="1">
    <source>
        <dbReference type="ARBA" id="ARBA00022723"/>
    </source>
</evidence>
<dbReference type="OrthoDB" id="9784009at2"/>
<evidence type="ECO:0000259" key="2">
    <source>
        <dbReference type="PROSITE" id="PS50206"/>
    </source>
</evidence>
<dbReference type="Pfam" id="PF00581">
    <property type="entry name" value="Rhodanese"/>
    <property type="match status" value="1"/>
</dbReference>
<dbReference type="InterPro" id="IPR001279">
    <property type="entry name" value="Metallo-B-lactamas"/>
</dbReference>
<keyword evidence="5" id="KW-1185">Reference proteome</keyword>
<reference evidence="3 6" key="2">
    <citation type="submission" date="2016-09" db="EMBL/GenBank/DDBJ databases">
        <authorList>
            <consortium name="Pathogen Informatics"/>
        </authorList>
    </citation>
    <scope>NUCLEOTIDE SEQUENCE [LARGE SCALE GENOMIC DNA]</scope>
    <source>
        <strain evidence="3 6">82B</strain>
    </source>
</reference>
<dbReference type="PROSITE" id="PS50206">
    <property type="entry name" value="RHODANESE_3"/>
    <property type="match status" value="1"/>
</dbReference>
<dbReference type="GO" id="GO:0006749">
    <property type="term" value="P:glutathione metabolic process"/>
    <property type="evidence" value="ECO:0007669"/>
    <property type="project" value="InterPro"/>
</dbReference>
<dbReference type="GO" id="GO:0070813">
    <property type="term" value="P:hydrogen sulfide metabolic process"/>
    <property type="evidence" value="ECO:0007669"/>
    <property type="project" value="TreeGrafter"/>
</dbReference>
<dbReference type="AlphaFoldDB" id="A0A1D4RI86"/>
<dbReference type="CDD" id="cd00158">
    <property type="entry name" value="RHOD"/>
    <property type="match status" value="1"/>
</dbReference>
<dbReference type="Gene3D" id="3.40.250.10">
    <property type="entry name" value="Rhodanese-like domain"/>
    <property type="match status" value="2"/>
</dbReference>
<gene>
    <name evidence="3" type="primary">pksB</name>
    <name evidence="3" type="ORF">SAMEA2297795_02469</name>
    <name evidence="4" type="ORF">SAMEA2297796_02465</name>
</gene>
<dbReference type="RefSeq" id="WP_050215127.1">
    <property type="nucleotide sequence ID" value="NZ_FMPG01000017.1"/>
</dbReference>
<evidence type="ECO:0000313" key="3">
    <source>
        <dbReference type="EMBL" id="SCT42179.1"/>
    </source>
</evidence>
<keyword evidence="3" id="KW-0378">Hydrolase</keyword>
<keyword evidence="1" id="KW-0479">Metal-binding</keyword>
<evidence type="ECO:0000313" key="5">
    <source>
        <dbReference type="Proteomes" id="UP000095412"/>
    </source>
</evidence>
<sequence length="444" mass="49581">MFFKQFYDNHLSQASYLVGCQRTGEAIVIDPVRDLTKYMEVADSEGFKITQAAETHIHADFASGIRDVAKRLNANIYVSGEGDDQLSYKNMPEHTNFVKNQDIIQVGNIKLEVLHTPGHTPESISFLLTDEGGGSSVPMGLFSGDFIFVGDIGRPDLLEKSVQMEGTTEIGAKQMYQSIEGVKNLPDYIQIWPGHGAGSPCGKALGAIPMSTLGYEKINNWAFNVTDESKFVETLTSNQPAPPHHFAQMKKINQFGMKMYQPYNVYPSLDNERIAFDLRSKEAFHGGHTQGTINIPYNKNFINQIGWYLDFEKDVDLIGDKSTVEQATHTLQLIGFDNVAGYRLPKSEILTQSIHSADITGEEANVLDVRNEEEWNNGHLDQAVNIPHGKLLNENIPFNKEDKIYVHCQSGVRSSIAVGILENKGFENVVNIREGYQDFPESLK</sequence>
<dbReference type="InterPro" id="IPR036866">
    <property type="entry name" value="RibonucZ/Hydroxyglut_hydro"/>
</dbReference>
<dbReference type="Gene3D" id="3.60.15.10">
    <property type="entry name" value="Ribonuclease Z/Hydroxyacylglutathione hydrolase-like"/>
    <property type="match status" value="1"/>
</dbReference>
<dbReference type="EMBL" id="FMPI01000028">
    <property type="protein sequence ID" value="SCT46963.1"/>
    <property type="molecule type" value="Genomic_DNA"/>
</dbReference>
<organism evidence="3 6">
    <name type="scientific">Staphylococcus caeli</name>
    <dbReference type="NCBI Taxonomy" id="2201815"/>
    <lineage>
        <taxon>Bacteria</taxon>
        <taxon>Bacillati</taxon>
        <taxon>Bacillota</taxon>
        <taxon>Bacilli</taxon>
        <taxon>Bacillales</taxon>
        <taxon>Staphylococcaceae</taxon>
        <taxon>Staphylococcus</taxon>
    </lineage>
</organism>
<accession>A0A1D4RI86</accession>
<dbReference type="SMART" id="SM00849">
    <property type="entry name" value="Lactamase_B"/>
    <property type="match status" value="1"/>
</dbReference>
<dbReference type="GO" id="GO:0016787">
    <property type="term" value="F:hydrolase activity"/>
    <property type="evidence" value="ECO:0007669"/>
    <property type="project" value="UniProtKB-KW"/>
</dbReference>
<dbReference type="EMBL" id="FMPG01000017">
    <property type="protein sequence ID" value="SCT42179.1"/>
    <property type="molecule type" value="Genomic_DNA"/>
</dbReference>